<keyword evidence="1" id="KW-0812">Transmembrane</keyword>
<proteinExistence type="predicted"/>
<reference evidence="2 3" key="1">
    <citation type="submission" date="2020-08" db="EMBL/GenBank/DDBJ databases">
        <authorList>
            <person name="Koutsovoulos G."/>
            <person name="Danchin GJ E."/>
        </authorList>
    </citation>
    <scope>NUCLEOTIDE SEQUENCE [LARGE SCALE GENOMIC DNA]</scope>
</reference>
<keyword evidence="1" id="KW-0472">Membrane</keyword>
<dbReference type="Proteomes" id="UP000580250">
    <property type="component" value="Unassembled WGS sequence"/>
</dbReference>
<keyword evidence="1" id="KW-1133">Transmembrane helix</keyword>
<name>A0A6V7XBP1_MELEN</name>
<organism evidence="2 3">
    <name type="scientific">Meloidogyne enterolobii</name>
    <name type="common">Root-knot nematode worm</name>
    <name type="synonym">Meloidogyne mayaguensis</name>
    <dbReference type="NCBI Taxonomy" id="390850"/>
    <lineage>
        <taxon>Eukaryota</taxon>
        <taxon>Metazoa</taxon>
        <taxon>Ecdysozoa</taxon>
        <taxon>Nematoda</taxon>
        <taxon>Chromadorea</taxon>
        <taxon>Rhabditida</taxon>
        <taxon>Tylenchina</taxon>
        <taxon>Tylenchomorpha</taxon>
        <taxon>Tylenchoidea</taxon>
        <taxon>Meloidogynidae</taxon>
        <taxon>Meloidogyninae</taxon>
        <taxon>Meloidogyne</taxon>
    </lineage>
</organism>
<dbReference type="AlphaFoldDB" id="A0A6V7XBP1"/>
<comment type="caution">
    <text evidence="2">The sequence shown here is derived from an EMBL/GenBank/DDBJ whole genome shotgun (WGS) entry which is preliminary data.</text>
</comment>
<gene>
    <name evidence="2" type="ORF">MENT_LOCUS49947</name>
</gene>
<evidence type="ECO:0000313" key="2">
    <source>
        <dbReference type="EMBL" id="CAD2196756.1"/>
    </source>
</evidence>
<evidence type="ECO:0000313" key="3">
    <source>
        <dbReference type="Proteomes" id="UP000580250"/>
    </source>
</evidence>
<accession>A0A6V7XBP1</accession>
<dbReference type="EMBL" id="CAJEWN010001354">
    <property type="protein sequence ID" value="CAD2196756.1"/>
    <property type="molecule type" value="Genomic_DNA"/>
</dbReference>
<sequence>MVGLINRIQLFVQFIYLISICSTSFVNINILVWIGIDRNKFLFDIFDLVFICI</sequence>
<evidence type="ECO:0000256" key="1">
    <source>
        <dbReference type="SAM" id="Phobius"/>
    </source>
</evidence>
<feature type="transmembrane region" description="Helical" evidence="1">
    <location>
        <begin position="14"/>
        <end position="36"/>
    </location>
</feature>
<protein>
    <submittedName>
        <fullName evidence="2">Uncharacterized protein</fullName>
    </submittedName>
</protein>